<gene>
    <name evidence="1" type="ORF">BDR25DRAFT_254995</name>
</gene>
<protein>
    <submittedName>
        <fullName evidence="1">Uncharacterized protein</fullName>
    </submittedName>
</protein>
<reference evidence="1" key="1">
    <citation type="journal article" date="2020" name="Stud. Mycol.">
        <title>101 Dothideomycetes genomes: a test case for predicting lifestyles and emergence of pathogens.</title>
        <authorList>
            <person name="Haridas S."/>
            <person name="Albert R."/>
            <person name="Binder M."/>
            <person name="Bloem J."/>
            <person name="Labutti K."/>
            <person name="Salamov A."/>
            <person name="Andreopoulos B."/>
            <person name="Baker S."/>
            <person name="Barry K."/>
            <person name="Bills G."/>
            <person name="Bluhm B."/>
            <person name="Cannon C."/>
            <person name="Castanera R."/>
            <person name="Culley D."/>
            <person name="Daum C."/>
            <person name="Ezra D."/>
            <person name="Gonzalez J."/>
            <person name="Henrissat B."/>
            <person name="Kuo A."/>
            <person name="Liang C."/>
            <person name="Lipzen A."/>
            <person name="Lutzoni F."/>
            <person name="Magnuson J."/>
            <person name="Mondo S."/>
            <person name="Nolan M."/>
            <person name="Ohm R."/>
            <person name="Pangilinan J."/>
            <person name="Park H.-J."/>
            <person name="Ramirez L."/>
            <person name="Alfaro M."/>
            <person name="Sun H."/>
            <person name="Tritt A."/>
            <person name="Yoshinaga Y."/>
            <person name="Zwiers L.-H."/>
            <person name="Turgeon B."/>
            <person name="Goodwin S."/>
            <person name="Spatafora J."/>
            <person name="Crous P."/>
            <person name="Grigoriev I."/>
        </authorList>
    </citation>
    <scope>NUCLEOTIDE SEQUENCE</scope>
    <source>
        <strain evidence="1">ATCC 200398</strain>
    </source>
</reference>
<accession>A0ACB6R5V4</accession>
<name>A0ACB6R5V4_9PLEO</name>
<sequence length="196" mass="19462">MLFSALIVAATAFSSFALAQNTSLPIGACCTLDPNTVSNDNKSTWCAAERHTCPEVCGGIGKTKAGGNECSTTNLNFTCTCSDGTSPNMSDYQQSVPALMCREWFSRCIIASGENLDQQLLCKAVTCGNKTTEGAVSTSAAASGGASSTGGGGASATSGSPSAASSSGAATALAIAREYGTPILAGGMAAVFGLVL</sequence>
<proteinExistence type="predicted"/>
<organism evidence="1 2">
    <name type="scientific">Lindgomyces ingoldianus</name>
    <dbReference type="NCBI Taxonomy" id="673940"/>
    <lineage>
        <taxon>Eukaryota</taxon>
        <taxon>Fungi</taxon>
        <taxon>Dikarya</taxon>
        <taxon>Ascomycota</taxon>
        <taxon>Pezizomycotina</taxon>
        <taxon>Dothideomycetes</taxon>
        <taxon>Pleosporomycetidae</taxon>
        <taxon>Pleosporales</taxon>
        <taxon>Lindgomycetaceae</taxon>
        <taxon>Lindgomyces</taxon>
    </lineage>
</organism>
<dbReference type="EMBL" id="MU003497">
    <property type="protein sequence ID" value="KAF2474663.1"/>
    <property type="molecule type" value="Genomic_DNA"/>
</dbReference>
<comment type="caution">
    <text evidence="1">The sequence shown here is derived from an EMBL/GenBank/DDBJ whole genome shotgun (WGS) entry which is preliminary data.</text>
</comment>
<dbReference type="Proteomes" id="UP000799755">
    <property type="component" value="Unassembled WGS sequence"/>
</dbReference>
<keyword evidence="2" id="KW-1185">Reference proteome</keyword>
<evidence type="ECO:0000313" key="1">
    <source>
        <dbReference type="EMBL" id="KAF2474663.1"/>
    </source>
</evidence>
<evidence type="ECO:0000313" key="2">
    <source>
        <dbReference type="Proteomes" id="UP000799755"/>
    </source>
</evidence>